<keyword evidence="2" id="KW-1185">Reference proteome</keyword>
<proteinExistence type="predicted"/>
<organism evidence="1 2">
    <name type="scientific">Paractinoplanes durhamensis</name>
    <dbReference type="NCBI Taxonomy" id="113563"/>
    <lineage>
        <taxon>Bacteria</taxon>
        <taxon>Bacillati</taxon>
        <taxon>Actinomycetota</taxon>
        <taxon>Actinomycetes</taxon>
        <taxon>Micromonosporales</taxon>
        <taxon>Micromonosporaceae</taxon>
        <taxon>Paractinoplanes</taxon>
    </lineage>
</organism>
<accession>A0ABQ3Z5W8</accession>
<name>A0ABQ3Z5W8_9ACTN</name>
<dbReference type="Proteomes" id="UP000637628">
    <property type="component" value="Unassembled WGS sequence"/>
</dbReference>
<comment type="caution">
    <text evidence="1">The sequence shown here is derived from an EMBL/GenBank/DDBJ whole genome shotgun (WGS) entry which is preliminary data.</text>
</comment>
<evidence type="ECO:0000313" key="1">
    <source>
        <dbReference type="EMBL" id="GIE05229.1"/>
    </source>
</evidence>
<protein>
    <recommendedName>
        <fullName evidence="3">SCP2 domain-containing protein</fullName>
    </recommendedName>
</protein>
<sequence>MSFEPEVTRTFHFLVAEYGLTGPAGPDPFQLSYAGPDVIYTITFDPATKSVTTSVTREVGEFRLTAELPALVLGAALGNPRLVACGARTLTELRATLRAQAGYIRRLQPYLTPLNALPLMRAAHARELRSA</sequence>
<reference evidence="1 2" key="1">
    <citation type="submission" date="2021-01" db="EMBL/GenBank/DDBJ databases">
        <title>Whole genome shotgun sequence of Actinoplanes durhamensis NBRC 14914.</title>
        <authorList>
            <person name="Komaki H."/>
            <person name="Tamura T."/>
        </authorList>
    </citation>
    <scope>NUCLEOTIDE SEQUENCE [LARGE SCALE GENOMIC DNA]</scope>
    <source>
        <strain evidence="1 2">NBRC 14914</strain>
    </source>
</reference>
<evidence type="ECO:0000313" key="2">
    <source>
        <dbReference type="Proteomes" id="UP000637628"/>
    </source>
</evidence>
<dbReference type="RefSeq" id="WP_203732694.1">
    <property type="nucleotide sequence ID" value="NZ_BAAATX010000019.1"/>
</dbReference>
<evidence type="ECO:0008006" key="3">
    <source>
        <dbReference type="Google" id="ProtNLM"/>
    </source>
</evidence>
<dbReference type="EMBL" id="BOML01000052">
    <property type="protein sequence ID" value="GIE05229.1"/>
    <property type="molecule type" value="Genomic_DNA"/>
</dbReference>
<gene>
    <name evidence="1" type="ORF">Adu01nite_65790</name>
</gene>